<name>A0A1N7MP07_9GAMM</name>
<protein>
    <submittedName>
        <fullName evidence="4">Mu-like prophage tail sheath protein gpL</fullName>
    </submittedName>
</protein>
<dbReference type="RefSeq" id="WP_054340395.1">
    <property type="nucleotide sequence ID" value="NZ_FTOE01000006.1"/>
</dbReference>
<evidence type="ECO:0000259" key="3">
    <source>
        <dbReference type="Pfam" id="PF17482"/>
    </source>
</evidence>
<evidence type="ECO:0000256" key="1">
    <source>
        <dbReference type="ARBA" id="ARBA00008005"/>
    </source>
</evidence>
<evidence type="ECO:0000313" key="4">
    <source>
        <dbReference type="EMBL" id="SIS87873.1"/>
    </source>
</evidence>
<accession>A0A1N7MP07</accession>
<dbReference type="STRING" id="619304.SAMN05421760_106235"/>
<dbReference type="Pfam" id="PF04984">
    <property type="entry name" value="Phage_sheath_1"/>
    <property type="match status" value="1"/>
</dbReference>
<reference evidence="5" key="1">
    <citation type="submission" date="2017-01" db="EMBL/GenBank/DDBJ databases">
        <authorList>
            <person name="Varghese N."/>
            <person name="Submissions S."/>
        </authorList>
    </citation>
    <scope>NUCLEOTIDE SEQUENCE [LARGE SCALE GENOMIC DNA]</scope>
    <source>
        <strain evidence="5">DSM 22306</strain>
    </source>
</reference>
<organism evidence="4 5">
    <name type="scientific">Neptunomonas antarctica</name>
    <dbReference type="NCBI Taxonomy" id="619304"/>
    <lineage>
        <taxon>Bacteria</taxon>
        <taxon>Pseudomonadati</taxon>
        <taxon>Pseudomonadota</taxon>
        <taxon>Gammaproteobacteria</taxon>
        <taxon>Oceanospirillales</taxon>
        <taxon>Oceanospirillaceae</taxon>
        <taxon>Neptunomonas</taxon>
    </lineage>
</organism>
<dbReference type="EMBL" id="FTOE01000006">
    <property type="protein sequence ID" value="SIS87873.1"/>
    <property type="molecule type" value="Genomic_DNA"/>
</dbReference>
<evidence type="ECO:0000259" key="2">
    <source>
        <dbReference type="Pfam" id="PF04984"/>
    </source>
</evidence>
<dbReference type="PIRSF" id="PIRSF007349">
    <property type="entry name" value="Tsp_L"/>
    <property type="match status" value="1"/>
</dbReference>
<dbReference type="AlphaFoldDB" id="A0A1N7MP07"/>
<evidence type="ECO:0000313" key="5">
    <source>
        <dbReference type="Proteomes" id="UP000185999"/>
    </source>
</evidence>
<dbReference type="InterPro" id="IPR020287">
    <property type="entry name" value="Tail_sheath_C"/>
</dbReference>
<feature type="domain" description="Tail sheath protein C-terminal" evidence="3">
    <location>
        <begin position="372"/>
        <end position="483"/>
    </location>
</feature>
<dbReference type="InterPro" id="IPR035089">
    <property type="entry name" value="Phage_sheath_subtilisin"/>
</dbReference>
<feature type="domain" description="Tail sheath protein subtilisin-like" evidence="2">
    <location>
        <begin position="202"/>
        <end position="362"/>
    </location>
</feature>
<gene>
    <name evidence="4" type="ORF">SAMN05421760_106235</name>
</gene>
<dbReference type="OrthoDB" id="5442644at2"/>
<proteinExistence type="inferred from homology"/>
<sequence>MAISFDSIPASLRTPGAYIEFNNELAGAAGIMHKIVAVGQRLPTGTQVEGEPVRVTDPSQAVSLFGRGSMLALMIAAALGANANTELWAIALDDDAAGQAATTTIEVWAPPTAAGTLMLYIGGSRVKVGIASGDDAAAVATSINAAINADLDLPLTATVSTDTVTLTARHKGDVFNALDIRTNYYAEVMPAGLALTIGTMAGGTSNPDLGPAIDALGDEWFNWIINPYTDTSNLVALETELGDRWGPMRQIGCRAFSAFSGTHAVTGTFGSGRNNEHITCLGTGASPTPTYSAAAINCAVAALSLSIDPARPLQTLTLPGMLAPARHEIWTRQERNLLLYDGISTYTVDRDGTCRLERQITMYQTNSASLADASYLDICTPETLERIRFEQRLLQSQKYPRYKLADDGTAFGVGQAVITPKIWRGELLALYRVLEQRGWVEDYTNYDRLLIVERDSDDRNRLNWRDTPNLVNQARVFAGKQQFIV</sequence>
<dbReference type="Proteomes" id="UP000185999">
    <property type="component" value="Unassembled WGS sequence"/>
</dbReference>
<comment type="similarity">
    <text evidence="1">Belongs to the myoviridae tail sheath protein family.</text>
</comment>
<dbReference type="InterPro" id="IPR007067">
    <property type="entry name" value="Tail_sheath"/>
</dbReference>
<dbReference type="Pfam" id="PF17482">
    <property type="entry name" value="Phage_sheath_1C"/>
    <property type="match status" value="1"/>
</dbReference>
<keyword evidence="5" id="KW-1185">Reference proteome</keyword>